<dbReference type="Proteomes" id="UP000516437">
    <property type="component" value="Chromosome 8"/>
</dbReference>
<comment type="caution">
    <text evidence="2">The sequence shown here is derived from an EMBL/GenBank/DDBJ whole genome shotgun (WGS) entry which is preliminary data.</text>
</comment>
<protein>
    <submittedName>
        <fullName evidence="2">Uncharacterized protein</fullName>
    </submittedName>
</protein>
<sequence length="159" mass="17150">MTMRICRPVNEFSIYLHGRVFGEELSRLFLSPLFPAHPPQISHLGDGRSLVSSRPPTPFSLAPSIVAFAALGSVLGKNERWPLLSGDLQWIRPSRSSSGVPELQCCGRPDLTPTDPSGLQIVPQPFLSGTTFTWSPSAGLVTPSGKRKQGAHPPLLLAT</sequence>
<name>A0A6A1UVL7_9ROSI</name>
<keyword evidence="3" id="KW-1185">Reference proteome</keyword>
<evidence type="ECO:0000256" key="1">
    <source>
        <dbReference type="SAM" id="MobiDB-lite"/>
    </source>
</evidence>
<dbReference type="EMBL" id="RXIC02000026">
    <property type="protein sequence ID" value="KAB1203747.1"/>
    <property type="molecule type" value="Genomic_DNA"/>
</dbReference>
<accession>A0A6A1UVL7</accession>
<reference evidence="2 3" key="1">
    <citation type="journal article" date="2019" name="Plant Biotechnol. J.">
        <title>The red bayberry genome and genetic basis of sex determination.</title>
        <authorList>
            <person name="Jia H.M."/>
            <person name="Jia H.J."/>
            <person name="Cai Q.L."/>
            <person name="Wang Y."/>
            <person name="Zhao H.B."/>
            <person name="Yang W.F."/>
            <person name="Wang G.Y."/>
            <person name="Li Y.H."/>
            <person name="Zhan D.L."/>
            <person name="Shen Y.T."/>
            <person name="Niu Q.F."/>
            <person name="Chang L."/>
            <person name="Qiu J."/>
            <person name="Zhao L."/>
            <person name="Xie H.B."/>
            <person name="Fu W.Y."/>
            <person name="Jin J."/>
            <person name="Li X.W."/>
            <person name="Jiao Y."/>
            <person name="Zhou C.C."/>
            <person name="Tu T."/>
            <person name="Chai C.Y."/>
            <person name="Gao J.L."/>
            <person name="Fan L.J."/>
            <person name="van de Weg E."/>
            <person name="Wang J.Y."/>
            <person name="Gao Z.S."/>
        </authorList>
    </citation>
    <scope>NUCLEOTIDE SEQUENCE [LARGE SCALE GENOMIC DNA]</scope>
    <source>
        <tissue evidence="2">Leaves</tissue>
    </source>
</reference>
<proteinExistence type="predicted"/>
<feature type="region of interest" description="Disordered" evidence="1">
    <location>
        <begin position="138"/>
        <end position="159"/>
    </location>
</feature>
<evidence type="ECO:0000313" key="3">
    <source>
        <dbReference type="Proteomes" id="UP000516437"/>
    </source>
</evidence>
<gene>
    <name evidence="2" type="ORF">CJ030_MR8G011191</name>
</gene>
<evidence type="ECO:0000313" key="2">
    <source>
        <dbReference type="EMBL" id="KAB1203747.1"/>
    </source>
</evidence>
<dbReference type="AlphaFoldDB" id="A0A6A1UVL7"/>
<organism evidence="2 3">
    <name type="scientific">Morella rubra</name>
    <name type="common">Chinese bayberry</name>
    <dbReference type="NCBI Taxonomy" id="262757"/>
    <lineage>
        <taxon>Eukaryota</taxon>
        <taxon>Viridiplantae</taxon>
        <taxon>Streptophyta</taxon>
        <taxon>Embryophyta</taxon>
        <taxon>Tracheophyta</taxon>
        <taxon>Spermatophyta</taxon>
        <taxon>Magnoliopsida</taxon>
        <taxon>eudicotyledons</taxon>
        <taxon>Gunneridae</taxon>
        <taxon>Pentapetalae</taxon>
        <taxon>rosids</taxon>
        <taxon>fabids</taxon>
        <taxon>Fagales</taxon>
        <taxon>Myricaceae</taxon>
        <taxon>Morella</taxon>
    </lineage>
</organism>